<gene>
    <name evidence="4" type="ORF">CCMP2556_LOCUS13718</name>
</gene>
<reference evidence="4 5" key="1">
    <citation type="submission" date="2024-02" db="EMBL/GenBank/DDBJ databases">
        <authorList>
            <person name="Chen Y."/>
            <person name="Shah S."/>
            <person name="Dougan E. K."/>
            <person name="Thang M."/>
            <person name="Chan C."/>
        </authorList>
    </citation>
    <scope>NUCLEOTIDE SEQUENCE [LARGE SCALE GENOMIC DNA]</scope>
</reference>
<comment type="caution">
    <text evidence="4">The sequence shown here is derived from an EMBL/GenBank/DDBJ whole genome shotgun (WGS) entry which is preliminary data.</text>
</comment>
<feature type="region of interest" description="Disordered" evidence="2">
    <location>
        <begin position="576"/>
        <end position="628"/>
    </location>
</feature>
<feature type="domain" description="Peptidase C14 caspase" evidence="3">
    <location>
        <begin position="144"/>
        <end position="489"/>
    </location>
</feature>
<feature type="region of interest" description="Disordered" evidence="2">
    <location>
        <begin position="505"/>
        <end position="526"/>
    </location>
</feature>
<protein>
    <recommendedName>
        <fullName evidence="3">Peptidase C14 caspase domain-containing protein</fullName>
    </recommendedName>
</protein>
<dbReference type="InterPro" id="IPR011600">
    <property type="entry name" value="Pept_C14_caspase"/>
</dbReference>
<evidence type="ECO:0000256" key="1">
    <source>
        <dbReference type="ARBA" id="ARBA00009005"/>
    </source>
</evidence>
<dbReference type="InterPro" id="IPR050452">
    <property type="entry name" value="Metacaspase"/>
</dbReference>
<dbReference type="Gene3D" id="3.40.50.12660">
    <property type="match status" value="2"/>
</dbReference>
<evidence type="ECO:0000313" key="4">
    <source>
        <dbReference type="EMBL" id="CAK9019587.1"/>
    </source>
</evidence>
<comment type="similarity">
    <text evidence="1">Belongs to the peptidase C14B family.</text>
</comment>
<feature type="compositionally biased region" description="Acidic residues" evidence="2">
    <location>
        <begin position="595"/>
        <end position="628"/>
    </location>
</feature>
<evidence type="ECO:0000259" key="3">
    <source>
        <dbReference type="Pfam" id="PF00656"/>
    </source>
</evidence>
<sequence length="628" mass="66580">MGTVHGHEFPGDAPGIWGHVSVLEDGPGVSVLGGDDSTYEFQLPPCHVRDVTWEDLPAVPGANAPLTVLPPPIAEGSPSRKEQLASEGQVHEASSQVYEANQGPVELNGRRKSLLSLGAFRPSTSLPASDSTGLMAEMPDFVRIGINYFGSPHELHGCVDDVHRMLPLVKHWGFGETDCQRILLDAPDWQGQRPTLANLRAAIAWLVHDAQPGDAFLLHYSGHGGRVPRSDGRGEWHETLCPVDMDEAGMLHDSELFEILVKPLPKGCRLTCILDACHSAGALDLPFIFTGTLQNIQKAMAGEAIQMALSKNWLRDFERWKVEDDPMALLGDVASVGFGLWDLWRQYRAKTHGHQDDGPNNAIETDGFCSDEPFNVGLASAEVVAITGCASDQTSADVNDVHSQPPGSYGAGGAGAELGEMGFDLHGTSTSGRLGRARDVGDAGGALTSALIEAMEQIDLAVSILDLLEHLRARLADAGFSQVPQLASSVVLDLKQPFSFTTVNGKASASQEGLNRDLGTSGLGSTSGLGTTHGMGMANGLGMLGASCAENLGGGWGGLGGLGGLGGVGWGTPVPAMACPGSAHETSAQSRDLEEMQSEEDADDSWEEDFEDGFEDEQSDYYDDEDDY</sequence>
<dbReference type="PANTHER" id="PTHR48104">
    <property type="entry name" value="METACASPASE-4"/>
    <property type="match status" value="1"/>
</dbReference>
<evidence type="ECO:0000256" key="2">
    <source>
        <dbReference type="SAM" id="MobiDB-lite"/>
    </source>
</evidence>
<dbReference type="Proteomes" id="UP001642484">
    <property type="component" value="Unassembled WGS sequence"/>
</dbReference>
<organism evidence="4 5">
    <name type="scientific">Durusdinium trenchii</name>
    <dbReference type="NCBI Taxonomy" id="1381693"/>
    <lineage>
        <taxon>Eukaryota</taxon>
        <taxon>Sar</taxon>
        <taxon>Alveolata</taxon>
        <taxon>Dinophyceae</taxon>
        <taxon>Suessiales</taxon>
        <taxon>Symbiodiniaceae</taxon>
        <taxon>Durusdinium</taxon>
    </lineage>
</organism>
<dbReference type="Pfam" id="PF00656">
    <property type="entry name" value="Peptidase_C14"/>
    <property type="match status" value="1"/>
</dbReference>
<keyword evidence="5" id="KW-1185">Reference proteome</keyword>
<dbReference type="PANTHER" id="PTHR48104:SF30">
    <property type="entry name" value="METACASPASE-1"/>
    <property type="match status" value="1"/>
</dbReference>
<dbReference type="EMBL" id="CAXAMN010006891">
    <property type="protein sequence ID" value="CAK9019587.1"/>
    <property type="molecule type" value="Genomic_DNA"/>
</dbReference>
<accession>A0ABP0JYK2</accession>
<evidence type="ECO:0000313" key="5">
    <source>
        <dbReference type="Proteomes" id="UP001642484"/>
    </source>
</evidence>
<proteinExistence type="inferred from homology"/>
<name>A0ABP0JYK2_9DINO</name>